<dbReference type="SUPFAM" id="SSF48403">
    <property type="entry name" value="Ankyrin repeat"/>
    <property type="match status" value="1"/>
</dbReference>
<reference evidence="3" key="1">
    <citation type="journal article" date="2012" name="Mol. Plant Microbe Interact.">
        <title>A highly conserved effector in Fusarium oxysporum is required for full virulence on Arabidopsis.</title>
        <authorList>
            <person name="Thatcher L.F."/>
            <person name="Gardiner D.M."/>
            <person name="Kazan K."/>
            <person name="Manners J."/>
        </authorList>
    </citation>
    <scope>NUCLEOTIDE SEQUENCE [LARGE SCALE GENOMIC DNA]</scope>
    <source>
        <strain evidence="3">Fo5176</strain>
    </source>
</reference>
<dbReference type="AlphaFoldDB" id="A0A0D2XD40"/>
<dbReference type="STRING" id="426428.A0A0D2XD40"/>
<dbReference type="EnsemblFungi" id="FOXG_01815T0">
    <property type="protein sequence ID" value="FOXG_01815P0"/>
    <property type="gene ID" value="FOXG_01815"/>
</dbReference>
<accession>A0A0D2XD40</accession>
<sequence length="531" mass="60565">MSAPLVCRPNPSQGLVNTPAVKTFRIGELLLLIVEELGERTEQKPGYQNLGSLGNLILTNKSLFISLQAYLYTQDLEDDCHKGLQHAVFNCSDQVGYRIITKYPTELLRSNINKIYKHNTANTRATFTLLHIAAARQQHRVIRKLGRLGAKYLDVKNLHIVLPQEFRGRLEQETALFNHLPRLRWKPALAPLVLHQVETFDLLDEYWKAAYVGTFNFRAIAVAFAVEGVATPEPPFWPMTVHHLAATLTDHNYSVQLLRHAVELHPSHNEAPGGLERYSVLHFAIQAYNFRALRYLLESGVGLGRYMVDALGNNPLHCVFRLALESANKASSRLACRKMVDDLMDNHGFHHRMVRTCYPYESPILIVAQSARIDWSGRHHMIKYLLGKCLKSEMDMRFHRNYNPALHRNILNVPDACGNTALAFIAQAIVVHRGNEGLEAVFRNMIRHGAQINLDINPRYRPRRYAHSIKYIVQFAEGCTKFKKLVDRLGGRLHQAEVDDTAIGYDGVEHRDHEPHVRSLPPQHLFAQEHP</sequence>
<dbReference type="Gene3D" id="1.25.40.20">
    <property type="entry name" value="Ankyrin repeat-containing domain"/>
    <property type="match status" value="1"/>
</dbReference>
<feature type="region of interest" description="Disordered" evidence="1">
    <location>
        <begin position="511"/>
        <end position="531"/>
    </location>
</feature>
<dbReference type="SMART" id="SM00248">
    <property type="entry name" value="ANK"/>
    <property type="match status" value="4"/>
</dbReference>
<evidence type="ECO:0000313" key="2">
    <source>
        <dbReference type="EnsemblFungi" id="FOXG_01815P0"/>
    </source>
</evidence>
<proteinExistence type="predicted"/>
<dbReference type="InterPro" id="IPR002110">
    <property type="entry name" value="Ankyrin_rpt"/>
</dbReference>
<dbReference type="Proteomes" id="UP000002489">
    <property type="component" value="Unassembled WGS sequence"/>
</dbReference>
<reference evidence="2" key="2">
    <citation type="submission" date="2025-08" db="UniProtKB">
        <authorList>
            <consortium name="EnsemblFungi"/>
        </authorList>
    </citation>
    <scope>IDENTIFICATION</scope>
    <source>
        <strain evidence="2">4287 / CBS 123668 / FGSC 9935 / NRRL 34936</strain>
    </source>
</reference>
<name>A0A0D2XD40_FUSOF</name>
<organism evidence="2 3">
    <name type="scientific">Fusarium oxysporum (strain Fo5176)</name>
    <name type="common">Fusarium vascular wilt</name>
    <dbReference type="NCBI Taxonomy" id="660025"/>
    <lineage>
        <taxon>Eukaryota</taxon>
        <taxon>Fungi</taxon>
        <taxon>Dikarya</taxon>
        <taxon>Ascomycota</taxon>
        <taxon>Pezizomycotina</taxon>
        <taxon>Sordariomycetes</taxon>
        <taxon>Hypocreomycetidae</taxon>
        <taxon>Hypocreales</taxon>
        <taxon>Nectriaceae</taxon>
        <taxon>Fusarium</taxon>
        <taxon>Fusarium oxysporum species complex</taxon>
    </lineage>
</organism>
<dbReference type="InterPro" id="IPR036770">
    <property type="entry name" value="Ankyrin_rpt-contain_sf"/>
</dbReference>
<evidence type="ECO:0000313" key="3">
    <source>
        <dbReference type="Proteomes" id="UP000002489"/>
    </source>
</evidence>
<evidence type="ECO:0000256" key="1">
    <source>
        <dbReference type="SAM" id="MobiDB-lite"/>
    </source>
</evidence>
<protein>
    <submittedName>
        <fullName evidence="2">Uncharacterized protein</fullName>
    </submittedName>
</protein>